<organism evidence="12 13">
    <name type="scientific">Thermosulfidibacter takaii (strain DSM 17441 / JCM 13301 / NBRC 103674 / ABI70S6)</name>
    <dbReference type="NCBI Taxonomy" id="1298851"/>
    <lineage>
        <taxon>Bacteria</taxon>
        <taxon>Pseudomonadati</taxon>
        <taxon>Thermosulfidibacterota</taxon>
        <taxon>Thermosulfidibacteria</taxon>
        <taxon>Thermosulfidibacterales</taxon>
        <taxon>Thermosulfidibacteraceae</taxon>
    </lineage>
</organism>
<dbReference type="Pfam" id="PF01488">
    <property type="entry name" value="Shikimate_DH"/>
    <property type="match status" value="1"/>
</dbReference>
<evidence type="ECO:0000313" key="12">
    <source>
        <dbReference type="EMBL" id="BAT71096.1"/>
    </source>
</evidence>
<gene>
    <name evidence="8 12" type="primary">aroE</name>
    <name evidence="12" type="ORF">TST_0287</name>
</gene>
<dbReference type="HAMAP" id="MF_00222">
    <property type="entry name" value="Shikimate_DH_AroE"/>
    <property type="match status" value="1"/>
</dbReference>
<evidence type="ECO:0000256" key="4">
    <source>
        <dbReference type="ARBA" id="ARBA00022857"/>
    </source>
</evidence>
<feature type="binding site" evidence="8">
    <location>
        <position position="255"/>
    </location>
    <ligand>
        <name>shikimate</name>
        <dbReference type="ChEBI" id="CHEBI:36208"/>
    </ligand>
</feature>
<keyword evidence="6 8" id="KW-0057">Aromatic amino acid biosynthesis</keyword>
<dbReference type="InterPro" id="IPR036291">
    <property type="entry name" value="NAD(P)-bd_dom_sf"/>
</dbReference>
<dbReference type="EMBL" id="AP013035">
    <property type="protein sequence ID" value="BAT71096.1"/>
    <property type="molecule type" value="Genomic_DNA"/>
</dbReference>
<dbReference type="InterPro" id="IPR022893">
    <property type="entry name" value="Shikimate_DH_fam"/>
</dbReference>
<dbReference type="InterPro" id="IPR006151">
    <property type="entry name" value="Shikm_DH/Glu-tRNA_Rdtase"/>
</dbReference>
<feature type="binding site" evidence="8">
    <location>
        <position position="227"/>
    </location>
    <ligand>
        <name>shikimate</name>
        <dbReference type="ChEBI" id="CHEBI:36208"/>
    </ligand>
</feature>
<feature type="binding site" evidence="8">
    <location>
        <position position="72"/>
    </location>
    <ligand>
        <name>shikimate</name>
        <dbReference type="ChEBI" id="CHEBI:36208"/>
    </ligand>
</feature>
<dbReference type="GO" id="GO:0004764">
    <property type="term" value="F:shikimate 3-dehydrogenase (NADP+) activity"/>
    <property type="evidence" value="ECO:0007669"/>
    <property type="project" value="UniProtKB-UniRule"/>
</dbReference>
<dbReference type="OrthoDB" id="9792692at2"/>
<feature type="domain" description="SDH C-terminal" evidence="11">
    <location>
        <begin position="248"/>
        <end position="274"/>
    </location>
</feature>
<evidence type="ECO:0000256" key="5">
    <source>
        <dbReference type="ARBA" id="ARBA00023002"/>
    </source>
</evidence>
<dbReference type="Gene3D" id="3.40.50.720">
    <property type="entry name" value="NAD(P)-binding Rossmann-like Domain"/>
    <property type="match status" value="1"/>
</dbReference>
<feature type="binding site" evidence="8">
    <location>
        <position position="225"/>
    </location>
    <ligand>
        <name>NADP(+)</name>
        <dbReference type="ChEBI" id="CHEBI:58349"/>
    </ligand>
</feature>
<dbReference type="InterPro" id="IPR011342">
    <property type="entry name" value="Shikimate_DH"/>
</dbReference>
<comment type="caution">
    <text evidence="8">Lacks conserved residue(s) required for the propagation of feature annotation.</text>
</comment>
<evidence type="ECO:0000256" key="7">
    <source>
        <dbReference type="ARBA" id="ARBA00049442"/>
    </source>
</evidence>
<dbReference type="RefSeq" id="WP_068548985.1">
    <property type="nucleotide sequence ID" value="NZ_AP013035.1"/>
</dbReference>
<keyword evidence="3 8" id="KW-0028">Amino-acid biosynthesis</keyword>
<dbReference type="SUPFAM" id="SSF51735">
    <property type="entry name" value="NAD(P)-binding Rossmann-fold domains"/>
    <property type="match status" value="1"/>
</dbReference>
<keyword evidence="5 8" id="KW-0560">Oxidoreductase</keyword>
<sequence length="285" mass="31494">MDSKVEVTGKTKILGVVGNPVSHSLSPFIHNFSYKLLGIDAVYVPIEAKEAYIEEVLSGLCFTLNLVGFNVTIPFKERVVRLMDISGKEVEAIGAVNTVKRGEDKLIGYNTDWKGFLESLKINNVGNVKTALLVGAGGASKAVAYALLQMGVEKLWVTNRSKANLDLFLERFPQFEPVLWDQDEIAKVLPEVDLVVNTTSLGMDGNSIPPVDLERLKKDAVVYDLIYEPETTPFLAWARELGLKAVNGLDMLILQALYAMEIWFGKRPDFKAVKDFVVKGRGSRG</sequence>
<feature type="domain" description="Quinate/shikimate 5-dehydrogenase/glutamyl-tRNA reductase" evidence="9">
    <location>
        <begin position="127"/>
        <end position="200"/>
    </location>
</feature>
<dbReference type="AlphaFoldDB" id="A0A0S3QRZ7"/>
<evidence type="ECO:0000313" key="13">
    <source>
        <dbReference type="Proteomes" id="UP000063234"/>
    </source>
</evidence>
<dbReference type="KEGG" id="ttk:TST_0287"/>
<keyword evidence="13" id="KW-1185">Reference proteome</keyword>
<protein>
    <recommendedName>
        <fullName evidence="2 8">Shikimate dehydrogenase (NADP(+))</fullName>
        <shortName evidence="8">SDH</shortName>
        <ecNumber evidence="2 8">1.1.1.25</ecNumber>
    </recommendedName>
</protein>
<feature type="domain" description="Shikimate dehydrogenase substrate binding N-terminal" evidence="10">
    <location>
        <begin position="16"/>
        <end position="99"/>
    </location>
</feature>
<dbReference type="InterPro" id="IPR013708">
    <property type="entry name" value="Shikimate_DH-bd_N"/>
</dbReference>
<dbReference type="PANTHER" id="PTHR21089">
    <property type="entry name" value="SHIKIMATE DEHYDROGENASE"/>
    <property type="match status" value="1"/>
</dbReference>
<comment type="function">
    <text evidence="8">Involved in the biosynthesis of the chorismate, which leads to the biosynthesis of aromatic amino acids. Catalyzes the reversible NADPH linked reduction of 3-dehydroshikimate (DHSA) to yield shikimate (SA).</text>
</comment>
<dbReference type="InterPro" id="IPR046346">
    <property type="entry name" value="Aminoacid_DH-like_N_sf"/>
</dbReference>
<evidence type="ECO:0000259" key="10">
    <source>
        <dbReference type="Pfam" id="PF08501"/>
    </source>
</evidence>
<evidence type="ECO:0000259" key="9">
    <source>
        <dbReference type="Pfam" id="PF01488"/>
    </source>
</evidence>
<dbReference type="GO" id="GO:0050661">
    <property type="term" value="F:NADP binding"/>
    <property type="evidence" value="ECO:0007669"/>
    <property type="project" value="InterPro"/>
</dbReference>
<evidence type="ECO:0000256" key="8">
    <source>
        <dbReference type="HAMAP-Rule" id="MF_00222"/>
    </source>
</evidence>
<comment type="catalytic activity">
    <reaction evidence="7 8">
        <text>shikimate + NADP(+) = 3-dehydroshikimate + NADPH + H(+)</text>
        <dbReference type="Rhea" id="RHEA:17737"/>
        <dbReference type="ChEBI" id="CHEBI:15378"/>
        <dbReference type="ChEBI" id="CHEBI:16630"/>
        <dbReference type="ChEBI" id="CHEBI:36208"/>
        <dbReference type="ChEBI" id="CHEBI:57783"/>
        <dbReference type="ChEBI" id="CHEBI:58349"/>
        <dbReference type="EC" id="1.1.1.25"/>
    </reaction>
</comment>
<dbReference type="Gene3D" id="3.40.50.10860">
    <property type="entry name" value="Leucine Dehydrogenase, chain A, domain 1"/>
    <property type="match status" value="1"/>
</dbReference>
<feature type="binding site" evidence="8">
    <location>
        <position position="97"/>
    </location>
    <ligand>
        <name>shikimate</name>
        <dbReference type="ChEBI" id="CHEBI:36208"/>
    </ligand>
</feature>
<dbReference type="SUPFAM" id="SSF53223">
    <property type="entry name" value="Aminoacid dehydrogenase-like, N-terminal domain"/>
    <property type="match status" value="1"/>
</dbReference>
<dbReference type="STRING" id="1298851.TST_0287"/>
<dbReference type="GO" id="GO:0005829">
    <property type="term" value="C:cytosol"/>
    <property type="evidence" value="ECO:0007669"/>
    <property type="project" value="TreeGrafter"/>
</dbReference>
<dbReference type="Pfam" id="PF08501">
    <property type="entry name" value="Shikimate_dh_N"/>
    <property type="match status" value="1"/>
</dbReference>
<evidence type="ECO:0000256" key="6">
    <source>
        <dbReference type="ARBA" id="ARBA00023141"/>
    </source>
</evidence>
<comment type="subunit">
    <text evidence="8">Homodimer.</text>
</comment>
<dbReference type="GO" id="GO:0008652">
    <property type="term" value="P:amino acid biosynthetic process"/>
    <property type="evidence" value="ECO:0007669"/>
    <property type="project" value="UniProtKB-KW"/>
</dbReference>
<dbReference type="EC" id="1.1.1.25" evidence="2 8"/>
<dbReference type="PATRIC" id="fig|1298851.3.peg.295"/>
<dbReference type="PANTHER" id="PTHR21089:SF1">
    <property type="entry name" value="BIFUNCTIONAL 3-DEHYDROQUINATE DEHYDRATASE_SHIKIMATE DEHYDROGENASE, CHLOROPLASTIC"/>
    <property type="match status" value="1"/>
</dbReference>
<dbReference type="Proteomes" id="UP000063234">
    <property type="component" value="Chromosome"/>
</dbReference>
<feature type="binding site" evidence="8">
    <location>
        <begin position="24"/>
        <end position="26"/>
    </location>
    <ligand>
        <name>shikimate</name>
        <dbReference type="ChEBI" id="CHEBI:36208"/>
    </ligand>
</feature>
<feature type="active site" description="Proton acceptor" evidence="8">
    <location>
        <position position="76"/>
    </location>
</feature>
<feature type="binding site" evidence="8">
    <location>
        <position position="112"/>
    </location>
    <ligand>
        <name>shikimate</name>
        <dbReference type="ChEBI" id="CHEBI:36208"/>
    </ligand>
</feature>
<evidence type="ECO:0000256" key="2">
    <source>
        <dbReference type="ARBA" id="ARBA00012962"/>
    </source>
</evidence>
<dbReference type="UniPathway" id="UPA00053">
    <property type="reaction ID" value="UER00087"/>
</dbReference>
<proteinExistence type="inferred from homology"/>
<accession>A0A0S3QRZ7</accession>
<dbReference type="CDD" id="cd01065">
    <property type="entry name" value="NAD_bind_Shikimate_DH"/>
    <property type="match status" value="1"/>
</dbReference>
<name>A0A0S3QRZ7_THET7</name>
<feature type="binding site" evidence="8">
    <location>
        <position position="248"/>
    </location>
    <ligand>
        <name>NADP(+)</name>
        <dbReference type="ChEBI" id="CHEBI:58349"/>
    </ligand>
</feature>
<evidence type="ECO:0000256" key="1">
    <source>
        <dbReference type="ARBA" id="ARBA00004871"/>
    </source>
</evidence>
<dbReference type="GO" id="GO:0019632">
    <property type="term" value="P:shikimate metabolic process"/>
    <property type="evidence" value="ECO:0007669"/>
    <property type="project" value="InterPro"/>
</dbReference>
<comment type="pathway">
    <text evidence="1 8">Metabolic intermediate biosynthesis; chorismate biosynthesis; chorismate from D-erythrose 4-phosphate and phosphoenolpyruvate: step 4/7.</text>
</comment>
<dbReference type="Pfam" id="PF18317">
    <property type="entry name" value="SDH_C"/>
    <property type="match status" value="1"/>
</dbReference>
<feature type="binding site" evidence="8">
    <location>
        <begin position="135"/>
        <end position="139"/>
    </location>
    <ligand>
        <name>NADP(+)</name>
        <dbReference type="ChEBI" id="CHEBI:58349"/>
    </ligand>
</feature>
<comment type="similarity">
    <text evidence="8">Belongs to the shikimate dehydrogenase family.</text>
</comment>
<evidence type="ECO:0000259" key="11">
    <source>
        <dbReference type="Pfam" id="PF18317"/>
    </source>
</evidence>
<evidence type="ECO:0000256" key="3">
    <source>
        <dbReference type="ARBA" id="ARBA00022605"/>
    </source>
</evidence>
<dbReference type="InterPro" id="IPR041121">
    <property type="entry name" value="SDH_C"/>
</dbReference>
<reference evidence="13" key="1">
    <citation type="journal article" date="2018" name="Science">
        <title>A primordial and reversible TCA cycle in a facultatively chemolithoautotrophic thermophile.</title>
        <authorList>
            <person name="Nunoura T."/>
            <person name="Chikaraishi Y."/>
            <person name="Izaki R."/>
            <person name="Suwa T."/>
            <person name="Sato T."/>
            <person name="Harada T."/>
            <person name="Mori K."/>
            <person name="Kato Y."/>
            <person name="Miyazaki M."/>
            <person name="Shimamura S."/>
            <person name="Yanagawa K."/>
            <person name="Shuto A."/>
            <person name="Ohkouchi N."/>
            <person name="Fujita N."/>
            <person name="Takaki Y."/>
            <person name="Atomi H."/>
            <person name="Takai K."/>
        </authorList>
    </citation>
    <scope>NUCLEOTIDE SEQUENCE [LARGE SCALE GENOMIC DNA]</scope>
    <source>
        <strain evidence="13">DSM 17441 / JCM 13301 / NBRC 103674 / ABI70S6</strain>
    </source>
</reference>
<dbReference type="GO" id="GO:0009073">
    <property type="term" value="P:aromatic amino acid family biosynthetic process"/>
    <property type="evidence" value="ECO:0007669"/>
    <property type="project" value="UniProtKB-KW"/>
</dbReference>
<dbReference type="NCBIfam" id="TIGR00507">
    <property type="entry name" value="aroE"/>
    <property type="match status" value="1"/>
</dbReference>
<keyword evidence="4 8" id="KW-0521">NADP</keyword>
<dbReference type="GO" id="GO:0009423">
    <property type="term" value="P:chorismate biosynthetic process"/>
    <property type="evidence" value="ECO:0007669"/>
    <property type="project" value="UniProtKB-UniRule"/>
</dbReference>